<evidence type="ECO:0008006" key="4">
    <source>
        <dbReference type="Google" id="ProtNLM"/>
    </source>
</evidence>
<gene>
    <name evidence="2" type="ORF">Tco_0678197</name>
</gene>
<dbReference type="EMBL" id="BQNB010009446">
    <property type="protein sequence ID" value="GJS63633.1"/>
    <property type="molecule type" value="Genomic_DNA"/>
</dbReference>
<name>A0ABQ4XF90_9ASTR</name>
<dbReference type="Proteomes" id="UP001151760">
    <property type="component" value="Unassembled WGS sequence"/>
</dbReference>
<comment type="caution">
    <text evidence="2">The sequence shown here is derived from an EMBL/GenBank/DDBJ whole genome shotgun (WGS) entry which is preliminary data.</text>
</comment>
<reference evidence="2" key="2">
    <citation type="submission" date="2022-01" db="EMBL/GenBank/DDBJ databases">
        <authorList>
            <person name="Yamashiro T."/>
            <person name="Shiraishi A."/>
            <person name="Satake H."/>
            <person name="Nakayama K."/>
        </authorList>
    </citation>
    <scope>NUCLEOTIDE SEQUENCE</scope>
</reference>
<evidence type="ECO:0000313" key="3">
    <source>
        <dbReference type="Proteomes" id="UP001151760"/>
    </source>
</evidence>
<reference evidence="2" key="1">
    <citation type="journal article" date="2022" name="Int. J. Mol. Sci.">
        <title>Draft Genome of Tanacetum Coccineum: Genomic Comparison of Closely Related Tanacetum-Family Plants.</title>
        <authorList>
            <person name="Yamashiro T."/>
            <person name="Shiraishi A."/>
            <person name="Nakayama K."/>
            <person name="Satake H."/>
        </authorList>
    </citation>
    <scope>NUCLEOTIDE SEQUENCE</scope>
</reference>
<evidence type="ECO:0000256" key="1">
    <source>
        <dbReference type="SAM" id="MobiDB-lite"/>
    </source>
</evidence>
<organism evidence="2 3">
    <name type="scientific">Tanacetum coccineum</name>
    <dbReference type="NCBI Taxonomy" id="301880"/>
    <lineage>
        <taxon>Eukaryota</taxon>
        <taxon>Viridiplantae</taxon>
        <taxon>Streptophyta</taxon>
        <taxon>Embryophyta</taxon>
        <taxon>Tracheophyta</taxon>
        <taxon>Spermatophyta</taxon>
        <taxon>Magnoliopsida</taxon>
        <taxon>eudicotyledons</taxon>
        <taxon>Gunneridae</taxon>
        <taxon>Pentapetalae</taxon>
        <taxon>asterids</taxon>
        <taxon>campanulids</taxon>
        <taxon>Asterales</taxon>
        <taxon>Asteraceae</taxon>
        <taxon>Asteroideae</taxon>
        <taxon>Anthemideae</taxon>
        <taxon>Anthemidinae</taxon>
        <taxon>Tanacetum</taxon>
    </lineage>
</organism>
<evidence type="ECO:0000313" key="2">
    <source>
        <dbReference type="EMBL" id="GJS63633.1"/>
    </source>
</evidence>
<sequence length="222" mass="25279">MELEDSLIMGDEHLRTIPKKETDEFIKSSVKDLVPIPSESVDTSDNDSECDLPFCDPLSDSNDDFTSSDDESLPEEDVQEEIFKIYLNPLFEFDDKYIFSDINPLFNEVLEEIKSKDFYVSNLDEPVLPVTSLTDANKNECFDPGGDIDEIDAFLDNDVSTDVENGYHDSEGDLIYLESFLIKDTILNLPPEVFLDRDPRSLEDEPEKDDLKNIVKVFDPGI</sequence>
<accession>A0ABQ4XF90</accession>
<keyword evidence="3" id="KW-1185">Reference proteome</keyword>
<feature type="compositionally biased region" description="Acidic residues" evidence="1">
    <location>
        <begin position="61"/>
        <end position="75"/>
    </location>
</feature>
<protein>
    <recommendedName>
        <fullName evidence="4">Reverse transcriptase domain-containing protein</fullName>
    </recommendedName>
</protein>
<feature type="region of interest" description="Disordered" evidence="1">
    <location>
        <begin position="36"/>
        <end position="75"/>
    </location>
</feature>
<proteinExistence type="predicted"/>